<dbReference type="SUPFAM" id="SSF52113">
    <property type="entry name" value="BRCT domain"/>
    <property type="match status" value="1"/>
</dbReference>
<organism evidence="5 6">
    <name type="scientific">Oryza meyeriana var. granulata</name>
    <dbReference type="NCBI Taxonomy" id="110450"/>
    <lineage>
        <taxon>Eukaryota</taxon>
        <taxon>Viridiplantae</taxon>
        <taxon>Streptophyta</taxon>
        <taxon>Embryophyta</taxon>
        <taxon>Tracheophyta</taxon>
        <taxon>Spermatophyta</taxon>
        <taxon>Magnoliopsida</taxon>
        <taxon>Liliopsida</taxon>
        <taxon>Poales</taxon>
        <taxon>Poaceae</taxon>
        <taxon>BOP clade</taxon>
        <taxon>Oryzoideae</taxon>
        <taxon>Oryzeae</taxon>
        <taxon>Oryzinae</taxon>
        <taxon>Oryza</taxon>
        <taxon>Oryza meyeriana</taxon>
    </lineage>
</organism>
<feature type="region of interest" description="Disordered" evidence="3">
    <location>
        <begin position="316"/>
        <end position="360"/>
    </location>
</feature>
<keyword evidence="1" id="KW-0863">Zinc-finger</keyword>
<evidence type="ECO:0000256" key="1">
    <source>
        <dbReference type="ARBA" id="ARBA00022771"/>
    </source>
</evidence>
<dbReference type="InterPro" id="IPR011011">
    <property type="entry name" value="Znf_FYVE_PHD"/>
</dbReference>
<feature type="compositionally biased region" description="Basic and acidic residues" evidence="3">
    <location>
        <begin position="8"/>
        <end position="21"/>
    </location>
</feature>
<gene>
    <name evidence="5" type="ORF">E2562_026621</name>
</gene>
<dbReference type="EMBL" id="SPHZ02000007">
    <property type="protein sequence ID" value="KAF0908571.1"/>
    <property type="molecule type" value="Genomic_DNA"/>
</dbReference>
<dbReference type="AlphaFoldDB" id="A0A6G1D820"/>
<dbReference type="Gene3D" id="3.30.40.10">
    <property type="entry name" value="Zinc/RING finger domain, C3HC4 (zinc finger)"/>
    <property type="match status" value="1"/>
</dbReference>
<evidence type="ECO:0000313" key="6">
    <source>
        <dbReference type="Proteomes" id="UP000479710"/>
    </source>
</evidence>
<dbReference type="PANTHER" id="PTHR47181:SF6">
    <property type="entry name" value="BRCT DOMAIN-CONTAINING PROTEIN"/>
    <property type="match status" value="1"/>
</dbReference>
<name>A0A6G1D820_9ORYZ</name>
<comment type="caution">
    <text evidence="5">The sequence shown here is derived from an EMBL/GenBank/DDBJ whole genome shotgun (WGS) entry which is preliminary data.</text>
</comment>
<dbReference type="GO" id="GO:0008270">
    <property type="term" value="F:zinc ion binding"/>
    <property type="evidence" value="ECO:0007669"/>
    <property type="project" value="UniProtKB-KW"/>
</dbReference>
<evidence type="ECO:0000256" key="3">
    <source>
        <dbReference type="SAM" id="MobiDB-lite"/>
    </source>
</evidence>
<dbReference type="Proteomes" id="UP000479710">
    <property type="component" value="Unassembled WGS sequence"/>
</dbReference>
<dbReference type="InterPro" id="IPR044254">
    <property type="entry name" value="At4g02110-like"/>
</dbReference>
<feature type="region of interest" description="Disordered" evidence="3">
    <location>
        <begin position="1"/>
        <end position="169"/>
    </location>
</feature>
<dbReference type="OrthoDB" id="1935339at2759"/>
<feature type="compositionally biased region" description="Polar residues" evidence="3">
    <location>
        <begin position="46"/>
        <end position="78"/>
    </location>
</feature>
<keyword evidence="2" id="KW-0862">Zinc</keyword>
<evidence type="ECO:0000259" key="4">
    <source>
        <dbReference type="SMART" id="SM00292"/>
    </source>
</evidence>
<feature type="domain" description="BRCT" evidence="4">
    <location>
        <begin position="423"/>
        <end position="510"/>
    </location>
</feature>
<reference evidence="5 6" key="1">
    <citation type="submission" date="2019-11" db="EMBL/GenBank/DDBJ databases">
        <title>Whole genome sequence of Oryza granulata.</title>
        <authorList>
            <person name="Li W."/>
        </authorList>
    </citation>
    <scope>NUCLEOTIDE SEQUENCE [LARGE SCALE GENOMIC DNA]</scope>
    <source>
        <strain evidence="6">cv. Menghai</strain>
        <tissue evidence="5">Leaf</tissue>
    </source>
</reference>
<dbReference type="SUPFAM" id="SSF57903">
    <property type="entry name" value="FYVE/PHD zinc finger"/>
    <property type="match status" value="1"/>
</dbReference>
<accession>A0A6G1D820</accession>
<protein>
    <recommendedName>
        <fullName evidence="4">BRCT domain-containing protein</fullName>
    </recommendedName>
</protein>
<dbReference type="InterPro" id="IPR001357">
    <property type="entry name" value="BRCT_dom"/>
</dbReference>
<dbReference type="PANTHER" id="PTHR47181">
    <property type="entry name" value="BRCA1 C TERMINUS DOMAIN CONTAINING PROTEIN, EXPRESSED"/>
    <property type="match status" value="1"/>
</dbReference>
<dbReference type="InterPro" id="IPR036420">
    <property type="entry name" value="BRCT_dom_sf"/>
</dbReference>
<sequence>MGDLTDAESLRDDKVVKKVDKSSGALAQRRTRKLSSVSMKPSESSETGTANSPFSSRESASEAATISGPSRNSTQSVIITEKEKSGPFKSNLLNYRRTSLKLARPVEGEELSENSTKGKKSLRGNTLALREARSAKGCAANSSANSEVDKRNSSSSLENGDTEMSDAPQVNKIEAVAPNMEFENVVSRQNMEAIPKEIQVTAIISECETFPQEEPTSKVKNASGKRFGNASNKAATRSVKNKGEAVSFKSDGDKVVSCENVEAQPEKNRPSPNGVECTVFIPEEIPNSRANNAAAKHSLDASQMNTALALSKTELAEKNMEKTPGSASADEHRKSSSEKVSQTADVETPDAPIVDSTGAMPSKSAAAAGRWILKSDYLTACNEAGKFLEEEPFEWHGHGLNNGDTISMHASRRWRQLRQHTGHGAFYGMQIIIYGECISPSLDTLKRAVRAGDGTILATSPPYTRFLKPDVDFAVVSAGMPSADAWVQEFKRHGIPCISADYLVEYVCKPGHSLSKHVLFNMHDLADKSHAKLLKGQHGDVLGAGTGEGGDAQPTCSACGSNDREGLMLICGSEENGAGMHMDYRCSPPLETEAAPDDGEWLCTSCHKHKFPHKAKKAAKSTAPKRR</sequence>
<proteinExistence type="predicted"/>
<dbReference type="SMART" id="SM00292">
    <property type="entry name" value="BRCT"/>
    <property type="match status" value="1"/>
</dbReference>
<dbReference type="Gene3D" id="3.40.50.10190">
    <property type="entry name" value="BRCT domain"/>
    <property type="match status" value="2"/>
</dbReference>
<evidence type="ECO:0000313" key="5">
    <source>
        <dbReference type="EMBL" id="KAF0908571.1"/>
    </source>
</evidence>
<evidence type="ECO:0000256" key="2">
    <source>
        <dbReference type="ARBA" id="ARBA00022833"/>
    </source>
</evidence>
<feature type="region of interest" description="Disordered" evidence="3">
    <location>
        <begin position="211"/>
        <end position="250"/>
    </location>
</feature>
<feature type="compositionally biased region" description="Low complexity" evidence="3">
    <location>
        <begin position="35"/>
        <end position="45"/>
    </location>
</feature>
<keyword evidence="1" id="KW-0479">Metal-binding</keyword>
<dbReference type="InterPro" id="IPR013083">
    <property type="entry name" value="Znf_RING/FYVE/PHD"/>
</dbReference>
<keyword evidence="6" id="KW-1185">Reference proteome</keyword>